<accession>A0A0E9QH91</accession>
<reference evidence="1" key="1">
    <citation type="submission" date="2014-11" db="EMBL/GenBank/DDBJ databases">
        <authorList>
            <person name="Amaro Gonzalez C."/>
        </authorList>
    </citation>
    <scope>NUCLEOTIDE SEQUENCE</scope>
</reference>
<dbReference type="AlphaFoldDB" id="A0A0E9QH91"/>
<evidence type="ECO:0000313" key="1">
    <source>
        <dbReference type="EMBL" id="JAH16159.1"/>
    </source>
</evidence>
<dbReference type="EMBL" id="GBXM01092418">
    <property type="protein sequence ID" value="JAH16159.1"/>
    <property type="molecule type" value="Transcribed_RNA"/>
</dbReference>
<organism evidence="1">
    <name type="scientific">Anguilla anguilla</name>
    <name type="common">European freshwater eel</name>
    <name type="synonym">Muraena anguilla</name>
    <dbReference type="NCBI Taxonomy" id="7936"/>
    <lineage>
        <taxon>Eukaryota</taxon>
        <taxon>Metazoa</taxon>
        <taxon>Chordata</taxon>
        <taxon>Craniata</taxon>
        <taxon>Vertebrata</taxon>
        <taxon>Euteleostomi</taxon>
        <taxon>Actinopterygii</taxon>
        <taxon>Neopterygii</taxon>
        <taxon>Teleostei</taxon>
        <taxon>Anguilliformes</taxon>
        <taxon>Anguillidae</taxon>
        <taxon>Anguilla</taxon>
    </lineage>
</organism>
<name>A0A0E9QH91_ANGAN</name>
<proteinExistence type="predicted"/>
<protein>
    <submittedName>
        <fullName evidence="1">Uncharacterized protein</fullName>
    </submittedName>
</protein>
<reference evidence="1" key="2">
    <citation type="journal article" date="2015" name="Fish Shellfish Immunol.">
        <title>Early steps in the European eel (Anguilla anguilla)-Vibrio vulnificus interaction in the gills: Role of the RtxA13 toxin.</title>
        <authorList>
            <person name="Callol A."/>
            <person name="Pajuelo D."/>
            <person name="Ebbesson L."/>
            <person name="Teles M."/>
            <person name="MacKenzie S."/>
            <person name="Amaro C."/>
        </authorList>
    </citation>
    <scope>NUCLEOTIDE SEQUENCE</scope>
</reference>
<sequence>MQVKYLTQGSDDGGLYLSPSFFSTVLLLSVNL</sequence>